<dbReference type="InterPro" id="IPR036942">
    <property type="entry name" value="Beta-barrel_TonB_sf"/>
</dbReference>
<evidence type="ECO:0000256" key="2">
    <source>
        <dbReference type="ARBA" id="ARBA00022448"/>
    </source>
</evidence>
<dbReference type="Proteomes" id="UP000029922">
    <property type="component" value="Unassembled WGS sequence"/>
</dbReference>
<keyword evidence="3 10" id="KW-1134">Transmembrane beta strand</keyword>
<feature type="region of interest" description="Disordered" evidence="12">
    <location>
        <begin position="405"/>
        <end position="430"/>
    </location>
</feature>
<keyword evidence="6 11" id="KW-0798">TonB box</keyword>
<name>A0A377PSH2_9HELI</name>
<dbReference type="PANTHER" id="PTHR30069">
    <property type="entry name" value="TONB-DEPENDENT OUTER MEMBRANE RECEPTOR"/>
    <property type="match status" value="1"/>
</dbReference>
<dbReference type="PANTHER" id="PTHR30069:SF29">
    <property type="entry name" value="HEMOGLOBIN AND HEMOGLOBIN-HAPTOGLOBIN-BINDING PROTEIN 1-RELATED"/>
    <property type="match status" value="1"/>
</dbReference>
<dbReference type="GO" id="GO:0015344">
    <property type="term" value="F:siderophore uptake transmembrane transporter activity"/>
    <property type="evidence" value="ECO:0007669"/>
    <property type="project" value="TreeGrafter"/>
</dbReference>
<evidence type="ECO:0000313" key="16">
    <source>
        <dbReference type="EMBL" id="STQ85429.1"/>
    </source>
</evidence>
<keyword evidence="9 10" id="KW-0998">Cell outer membrane</keyword>
<evidence type="ECO:0000256" key="5">
    <source>
        <dbReference type="ARBA" id="ARBA00022729"/>
    </source>
</evidence>
<reference evidence="16 19" key="2">
    <citation type="submission" date="2018-06" db="EMBL/GenBank/DDBJ databases">
        <authorList>
            <consortium name="Pathogen Informatics"/>
            <person name="Doyle S."/>
        </authorList>
    </citation>
    <scope>NUCLEOTIDE SEQUENCE [LARGE SCALE GENOMIC DNA]</scope>
    <source>
        <strain evidence="16 19">NCTC12714</strain>
    </source>
</reference>
<sequence>MITILLVLRFKHLVILIAIYYIFTFIVKGKNLKKEYISFIASLLLLTNLGYSKEENEAIRLEAATITATRIPTTIDEAPGNLSVISQEEIHIRPNSKISDTLRGIEGLRQSKSRGLDTFDTVTIRGIPNGATIMLDGVILNDMNNNTKMITSMNPSDLLQVEVIRGPFSNLYGSGAISGAINFVTAMPEKFEVKTNIAYGSPFMLNTAPENLVRGYISIGNVFFDSKLKLKASYGFSTSDGYAADTAFVESGDTILSGNTGAIDSVNPQGKPIKIVGNMGKQAYQIHDFKLRANLDITENISLDSGFYFNFYGYRHDDPKTFLRDSNGREVWGNNTNTNSSGTLGTHGTNRPLPIGFGRNIGKERYAQSIFYIGYTQYFDEIMLQAKYSRIDGWRDFNNPDGGAKASSLNGSSITNAPNTTMLGGQGSNTKDRYQTNNLDIFSMIPIFDSKHKVLAGGQIRHQQFDNEVNNIFDWTKFDSAIENFKSSQNAKSINSGIFVELRSQWLNNLSTTLGLRYDYWLGYDFLTSGRQASENSKHKISPKVTINYLPFSLTTIKASFGQGFRAPTLTNLFSNHVRTDGVVTLGNPNLKPESVTAFDIGVEQKLNIGQYQGLMKAYYFNTYRSDIIFTNIVNSTGRIENGGLALINGLEFSYKQSLPFYFSLLLTYTYTNSEHLTNPGNPNLVGKKLTGIPEHLGFIQIAYDNSKFFGSFGLEMMSKPFANADNSDTISGVYGSTDGFVLGDLLLGYRFLKNYEASLNITNIFNYKYFSFYRAPGAAFYIQLAAKF</sequence>
<evidence type="ECO:0000256" key="10">
    <source>
        <dbReference type="PROSITE-ProRule" id="PRU01360"/>
    </source>
</evidence>
<dbReference type="InterPro" id="IPR039426">
    <property type="entry name" value="TonB-dep_rcpt-like"/>
</dbReference>
<comment type="subcellular location">
    <subcellularLocation>
        <location evidence="1 10">Cell outer membrane</location>
        <topology evidence="1 10">Multi-pass membrane protein</topology>
    </subcellularLocation>
</comment>
<evidence type="ECO:0000256" key="3">
    <source>
        <dbReference type="ARBA" id="ARBA00022452"/>
    </source>
</evidence>
<gene>
    <name evidence="16" type="primary">cirA_2</name>
    <name evidence="17" type="ORF">LS73_007840</name>
    <name evidence="16" type="ORF">NCTC12714_00214</name>
</gene>
<feature type="domain" description="TonB-dependent receptor-like beta-barrel" evidence="14">
    <location>
        <begin position="317"/>
        <end position="765"/>
    </location>
</feature>
<dbReference type="Pfam" id="PF00593">
    <property type="entry name" value="TonB_dep_Rec_b-barrel"/>
    <property type="match status" value="1"/>
</dbReference>
<evidence type="ECO:0000256" key="4">
    <source>
        <dbReference type="ARBA" id="ARBA00022692"/>
    </source>
</evidence>
<organism evidence="16 19">
    <name type="scientific">Helicobacter muridarum</name>
    <dbReference type="NCBI Taxonomy" id="216"/>
    <lineage>
        <taxon>Bacteria</taxon>
        <taxon>Pseudomonadati</taxon>
        <taxon>Campylobacterota</taxon>
        <taxon>Epsilonproteobacteria</taxon>
        <taxon>Campylobacterales</taxon>
        <taxon>Helicobacteraceae</taxon>
        <taxon>Helicobacter</taxon>
    </lineage>
</organism>
<evidence type="ECO:0000256" key="7">
    <source>
        <dbReference type="ARBA" id="ARBA00023136"/>
    </source>
</evidence>
<evidence type="ECO:0000259" key="14">
    <source>
        <dbReference type="Pfam" id="PF00593"/>
    </source>
</evidence>
<feature type="domain" description="TonB-dependent receptor plug" evidence="15">
    <location>
        <begin position="76"/>
        <end position="180"/>
    </location>
</feature>
<evidence type="ECO:0000256" key="13">
    <source>
        <dbReference type="SAM" id="Phobius"/>
    </source>
</evidence>
<dbReference type="OrthoDB" id="5389752at2"/>
<keyword evidence="13" id="KW-1133">Transmembrane helix</keyword>
<evidence type="ECO:0000256" key="6">
    <source>
        <dbReference type="ARBA" id="ARBA00023077"/>
    </source>
</evidence>
<proteinExistence type="inferred from homology"/>
<dbReference type="CDD" id="cd01347">
    <property type="entry name" value="ligand_gated_channel"/>
    <property type="match status" value="1"/>
</dbReference>
<evidence type="ECO:0000313" key="18">
    <source>
        <dbReference type="Proteomes" id="UP000029922"/>
    </source>
</evidence>
<dbReference type="InterPro" id="IPR037066">
    <property type="entry name" value="Plug_dom_sf"/>
</dbReference>
<keyword evidence="7 10" id="KW-0472">Membrane</keyword>
<evidence type="ECO:0000313" key="19">
    <source>
        <dbReference type="Proteomes" id="UP000255139"/>
    </source>
</evidence>
<keyword evidence="5" id="KW-0732">Signal</keyword>
<dbReference type="Pfam" id="PF07715">
    <property type="entry name" value="Plug"/>
    <property type="match status" value="1"/>
</dbReference>
<dbReference type="GO" id="GO:0009279">
    <property type="term" value="C:cell outer membrane"/>
    <property type="evidence" value="ECO:0007669"/>
    <property type="project" value="UniProtKB-SubCell"/>
</dbReference>
<dbReference type="EMBL" id="UGJE01000002">
    <property type="protein sequence ID" value="STQ85429.1"/>
    <property type="molecule type" value="Genomic_DNA"/>
</dbReference>
<dbReference type="InterPro" id="IPR012910">
    <property type="entry name" value="Plug_dom"/>
</dbReference>
<comment type="similarity">
    <text evidence="10 11">Belongs to the TonB-dependent receptor family.</text>
</comment>
<dbReference type="InterPro" id="IPR000531">
    <property type="entry name" value="Beta-barrel_TonB"/>
</dbReference>
<keyword evidence="8 16" id="KW-0675">Receptor</keyword>
<accession>A0A377PSH2</accession>
<evidence type="ECO:0000256" key="11">
    <source>
        <dbReference type="RuleBase" id="RU003357"/>
    </source>
</evidence>
<reference evidence="17 18" key="1">
    <citation type="journal article" date="2014" name="Genome Announc.">
        <title>Draft genome sequences of eight enterohepatic helicobacter species isolated from both laboratory and wild rodents.</title>
        <authorList>
            <person name="Sheh A."/>
            <person name="Shen Z."/>
            <person name="Fox J.G."/>
        </authorList>
    </citation>
    <scope>NUCLEOTIDE SEQUENCE [LARGE SCALE GENOMIC DNA]</scope>
    <source>
        <strain evidence="17 18">ST1</strain>
    </source>
</reference>
<keyword evidence="2 10" id="KW-0813">Transport</keyword>
<feature type="compositionally biased region" description="Polar residues" evidence="12">
    <location>
        <begin position="407"/>
        <end position="423"/>
    </location>
</feature>
<keyword evidence="4 10" id="KW-0812">Transmembrane</keyword>
<evidence type="ECO:0000256" key="9">
    <source>
        <dbReference type="ARBA" id="ARBA00023237"/>
    </source>
</evidence>
<dbReference type="SUPFAM" id="SSF56935">
    <property type="entry name" value="Porins"/>
    <property type="match status" value="1"/>
</dbReference>
<dbReference type="AlphaFoldDB" id="A0A377PSH2"/>
<dbReference type="PROSITE" id="PS52016">
    <property type="entry name" value="TONB_DEPENDENT_REC_3"/>
    <property type="match status" value="1"/>
</dbReference>
<feature type="transmembrane region" description="Helical" evidence="13">
    <location>
        <begin position="6"/>
        <end position="23"/>
    </location>
</feature>
<evidence type="ECO:0000256" key="1">
    <source>
        <dbReference type="ARBA" id="ARBA00004571"/>
    </source>
</evidence>
<dbReference type="GO" id="GO:0044718">
    <property type="term" value="P:siderophore transmembrane transport"/>
    <property type="evidence" value="ECO:0007669"/>
    <property type="project" value="TreeGrafter"/>
</dbReference>
<keyword evidence="19" id="KW-1185">Reference proteome</keyword>
<dbReference type="Gene3D" id="2.40.170.20">
    <property type="entry name" value="TonB-dependent receptor, beta-barrel domain"/>
    <property type="match status" value="1"/>
</dbReference>
<protein>
    <submittedName>
        <fullName evidence="16">TonB-dependent receptor</fullName>
    </submittedName>
</protein>
<dbReference type="Proteomes" id="UP000255139">
    <property type="component" value="Unassembled WGS sequence"/>
</dbReference>
<evidence type="ECO:0000256" key="12">
    <source>
        <dbReference type="SAM" id="MobiDB-lite"/>
    </source>
</evidence>
<dbReference type="EMBL" id="JRPD02000021">
    <property type="protein sequence ID" value="TLD99006.1"/>
    <property type="molecule type" value="Genomic_DNA"/>
</dbReference>
<dbReference type="Gene3D" id="2.170.130.10">
    <property type="entry name" value="TonB-dependent receptor, plug domain"/>
    <property type="match status" value="1"/>
</dbReference>
<evidence type="ECO:0000256" key="8">
    <source>
        <dbReference type="ARBA" id="ARBA00023170"/>
    </source>
</evidence>
<evidence type="ECO:0000313" key="17">
    <source>
        <dbReference type="EMBL" id="TLD99006.1"/>
    </source>
</evidence>
<dbReference type="STRING" id="216.LS73_00465"/>
<evidence type="ECO:0000259" key="15">
    <source>
        <dbReference type="Pfam" id="PF07715"/>
    </source>
</evidence>